<dbReference type="HOGENOM" id="CLU_2536411_0_0_6"/>
<name>G9ZGI9_9GAMM</name>
<reference evidence="1 2" key="1">
    <citation type="submission" date="2011-08" db="EMBL/GenBank/DDBJ databases">
        <authorList>
            <person name="Weinstock G."/>
            <person name="Sodergren E."/>
            <person name="Clifton S."/>
            <person name="Fulton L."/>
            <person name="Fulton B."/>
            <person name="Courtney L."/>
            <person name="Fronick C."/>
            <person name="Harrison M."/>
            <person name="Strong C."/>
            <person name="Farmer C."/>
            <person name="Delahaunty K."/>
            <person name="Markovic C."/>
            <person name="Hall O."/>
            <person name="Minx P."/>
            <person name="Tomlinson C."/>
            <person name="Mitreva M."/>
            <person name="Hou S."/>
            <person name="Chen J."/>
            <person name="Wollam A."/>
            <person name="Pepin K.H."/>
            <person name="Johnson M."/>
            <person name="Bhonagiri V."/>
            <person name="Zhang X."/>
            <person name="Suruliraj S."/>
            <person name="Warren W."/>
            <person name="Chinwalla A."/>
            <person name="Mardis E.R."/>
            <person name="Wilson R.K."/>
        </authorList>
    </citation>
    <scope>NUCLEOTIDE SEQUENCE [LARGE SCALE GENOMIC DNA]</scope>
    <source>
        <strain evidence="1 2">F0432</strain>
    </source>
</reference>
<comment type="caution">
    <text evidence="1">The sequence shown here is derived from an EMBL/GenBank/DDBJ whole genome shotgun (WGS) entry which is preliminary data.</text>
</comment>
<proteinExistence type="predicted"/>
<dbReference type="AlphaFoldDB" id="G9ZGI9"/>
<protein>
    <submittedName>
        <fullName evidence="1">Uncharacterized protein</fullName>
    </submittedName>
</protein>
<dbReference type="Proteomes" id="UP000004750">
    <property type="component" value="Unassembled WGS sequence"/>
</dbReference>
<evidence type="ECO:0000313" key="1">
    <source>
        <dbReference type="EMBL" id="EHM53210.1"/>
    </source>
</evidence>
<gene>
    <name evidence="1" type="ORF">HMPREF9080_01893</name>
</gene>
<organism evidence="1 2">
    <name type="scientific">Cardiobacterium valvarum F0432</name>
    <dbReference type="NCBI Taxonomy" id="797473"/>
    <lineage>
        <taxon>Bacteria</taxon>
        <taxon>Pseudomonadati</taxon>
        <taxon>Pseudomonadota</taxon>
        <taxon>Gammaproteobacteria</taxon>
        <taxon>Cardiobacteriales</taxon>
        <taxon>Cardiobacteriaceae</taxon>
        <taxon>Cardiobacterium</taxon>
    </lineage>
</organism>
<sequence>MRRDVADVGADGRGGVVEFFGAEEFDAVHAEVLALVEGDVWPPFLPAALALTAIEDGAEKADDDGAAFFAHGDYWWIVETNGL</sequence>
<evidence type="ECO:0000313" key="2">
    <source>
        <dbReference type="Proteomes" id="UP000004750"/>
    </source>
</evidence>
<dbReference type="EMBL" id="AGCM01000109">
    <property type="protein sequence ID" value="EHM53210.1"/>
    <property type="molecule type" value="Genomic_DNA"/>
</dbReference>
<accession>G9ZGI9</accession>